<dbReference type="Pfam" id="PF02146">
    <property type="entry name" value="SIR2"/>
    <property type="match status" value="2"/>
</dbReference>
<dbReference type="SUPFAM" id="SSF52467">
    <property type="entry name" value="DHS-like NAD/FAD-binding domain"/>
    <property type="match status" value="1"/>
</dbReference>
<keyword evidence="5" id="KW-0520">NAD</keyword>
<dbReference type="InterPro" id="IPR026590">
    <property type="entry name" value="Ssirtuin_cat_dom"/>
</dbReference>
<feature type="compositionally biased region" description="Basic and acidic residues" evidence="8">
    <location>
        <begin position="461"/>
        <end position="470"/>
    </location>
</feature>
<keyword evidence="11" id="KW-1185">Reference proteome</keyword>
<dbReference type="EMBL" id="SGPM01000228">
    <property type="protein sequence ID" value="THH27751.1"/>
    <property type="molecule type" value="Genomic_DNA"/>
</dbReference>
<evidence type="ECO:0000313" key="10">
    <source>
        <dbReference type="EMBL" id="THH27751.1"/>
    </source>
</evidence>
<dbReference type="GO" id="GO:0005739">
    <property type="term" value="C:mitochondrion"/>
    <property type="evidence" value="ECO:0007669"/>
    <property type="project" value="UniProtKB-SubCell"/>
</dbReference>
<feature type="compositionally biased region" description="Polar residues" evidence="8">
    <location>
        <begin position="1"/>
        <end position="21"/>
    </location>
</feature>
<dbReference type="PANTHER" id="PTHR11085:SF9">
    <property type="entry name" value="NAD-DEPENDENT PROTEIN DEACETYLASE SIRTUIN-1"/>
    <property type="match status" value="1"/>
</dbReference>
<name>A0A4S4MRL1_9APHY</name>
<keyword evidence="6" id="KW-0496">Mitochondrion</keyword>
<dbReference type="GO" id="GO:0005634">
    <property type="term" value="C:nucleus"/>
    <property type="evidence" value="ECO:0007669"/>
    <property type="project" value="TreeGrafter"/>
</dbReference>
<dbReference type="Gene3D" id="3.40.50.1220">
    <property type="entry name" value="TPP-binding domain"/>
    <property type="match status" value="1"/>
</dbReference>
<evidence type="ECO:0000256" key="2">
    <source>
        <dbReference type="ARBA" id="ARBA00004173"/>
    </source>
</evidence>
<evidence type="ECO:0000259" key="9">
    <source>
        <dbReference type="PROSITE" id="PS50305"/>
    </source>
</evidence>
<dbReference type="InterPro" id="IPR050134">
    <property type="entry name" value="NAD-dep_sirtuin_deacylases"/>
</dbReference>
<evidence type="ECO:0000256" key="6">
    <source>
        <dbReference type="ARBA" id="ARBA00023128"/>
    </source>
</evidence>
<evidence type="ECO:0000256" key="1">
    <source>
        <dbReference type="ARBA" id="ARBA00001947"/>
    </source>
</evidence>
<comment type="caution">
    <text evidence="10">The sequence shown here is derived from an EMBL/GenBank/DDBJ whole genome shotgun (WGS) entry which is preliminary data.</text>
</comment>
<accession>A0A4S4MRL1</accession>
<evidence type="ECO:0000256" key="5">
    <source>
        <dbReference type="ARBA" id="ARBA00023027"/>
    </source>
</evidence>
<feature type="domain" description="Deacetylase sirtuin-type" evidence="9">
    <location>
        <begin position="183"/>
        <end position="407"/>
    </location>
</feature>
<evidence type="ECO:0000256" key="3">
    <source>
        <dbReference type="ARBA" id="ARBA00006924"/>
    </source>
</evidence>
<dbReference type="GO" id="GO:0046970">
    <property type="term" value="F:histone H4K16 deacetylase activity, NAD-dependent"/>
    <property type="evidence" value="ECO:0007669"/>
    <property type="project" value="TreeGrafter"/>
</dbReference>
<protein>
    <recommendedName>
        <fullName evidence="9">Deacetylase sirtuin-type domain-containing protein</fullName>
    </recommendedName>
</protein>
<gene>
    <name evidence="10" type="ORF">EUX98_g6443</name>
</gene>
<evidence type="ECO:0000256" key="4">
    <source>
        <dbReference type="ARBA" id="ARBA00022679"/>
    </source>
</evidence>
<dbReference type="OrthoDB" id="420264at2759"/>
<feature type="region of interest" description="Disordered" evidence="8">
    <location>
        <begin position="461"/>
        <end position="500"/>
    </location>
</feature>
<evidence type="ECO:0000256" key="7">
    <source>
        <dbReference type="PROSITE-ProRule" id="PRU00236"/>
    </source>
</evidence>
<dbReference type="AlphaFoldDB" id="A0A4S4MRL1"/>
<evidence type="ECO:0000256" key="8">
    <source>
        <dbReference type="SAM" id="MobiDB-lite"/>
    </source>
</evidence>
<comment type="subcellular location">
    <subcellularLocation>
        <location evidence="2">Mitochondrion</location>
    </subcellularLocation>
</comment>
<keyword evidence="4" id="KW-0808">Transferase</keyword>
<feature type="region of interest" description="Disordered" evidence="8">
    <location>
        <begin position="1"/>
        <end position="22"/>
    </location>
</feature>
<dbReference type="PROSITE" id="PS50305">
    <property type="entry name" value="SIRTUIN"/>
    <property type="match status" value="1"/>
</dbReference>
<dbReference type="InterPro" id="IPR029035">
    <property type="entry name" value="DHS-like_NAD/FAD-binding_dom"/>
</dbReference>
<dbReference type="PANTHER" id="PTHR11085">
    <property type="entry name" value="NAD-DEPENDENT PROTEIN DEACYLASE SIRTUIN-5, MITOCHONDRIAL-RELATED"/>
    <property type="match status" value="1"/>
</dbReference>
<sequence>MESQKATSSSENTQAIPTTASAHPHSHKCVHAVFIRTFLEAAECVETDAEVIDDLLEDHDTALSFADEDEDVDMESLEDNQVSEVMTPGIDSPDSEFDPLEPFLAEYTNTWTVEEVKRIVTDLKEHGKAHFIKEYVVTRAIPIPKLLYAFDVILCTALRAKPRKTLMFFLEVGITRTLDRRDKLPMYNTVDDAVKLIQKAKRIIILTGAGISVSCGIPDFRSRTGLYATLQDSGEYFLDDPQQMSVLSVFVNAVYLRPPVKRVKAKKKGKKKSASPWDEDSEEEPIIPVYPPGIIKASFVLDIFQRLVHRLIREPSSHQPDITFFGEKLSDEFDKALLDDRPLVDLLLVIGTSLKVSPVSDILTHLRHSIPQILINKTPIKHANPDVVLLGNADDVVQYLCRKLGWDLPDLPSKNGASHLDAVHPRPRKRLSEEIDIREPKRVGNSHVWLFEGAEGGKWVEDIAKKHQEETSSSSKDVKDEDEEVPHGETPKNSKKARTG</sequence>
<evidence type="ECO:0000313" key="11">
    <source>
        <dbReference type="Proteomes" id="UP000308730"/>
    </source>
</evidence>
<comment type="similarity">
    <text evidence="3">Belongs to the sirtuin family. Class I subfamily.</text>
</comment>
<proteinExistence type="inferred from homology"/>
<dbReference type="GO" id="GO:0070403">
    <property type="term" value="F:NAD+ binding"/>
    <property type="evidence" value="ECO:0007669"/>
    <property type="project" value="InterPro"/>
</dbReference>
<organism evidence="10 11">
    <name type="scientific">Antrodiella citrinella</name>
    <dbReference type="NCBI Taxonomy" id="2447956"/>
    <lineage>
        <taxon>Eukaryota</taxon>
        <taxon>Fungi</taxon>
        <taxon>Dikarya</taxon>
        <taxon>Basidiomycota</taxon>
        <taxon>Agaricomycotina</taxon>
        <taxon>Agaricomycetes</taxon>
        <taxon>Polyporales</taxon>
        <taxon>Steccherinaceae</taxon>
        <taxon>Antrodiella</taxon>
    </lineage>
</organism>
<dbReference type="Proteomes" id="UP000308730">
    <property type="component" value="Unassembled WGS sequence"/>
</dbReference>
<dbReference type="InterPro" id="IPR003000">
    <property type="entry name" value="Sirtuin"/>
</dbReference>
<reference evidence="10 11" key="1">
    <citation type="submission" date="2019-02" db="EMBL/GenBank/DDBJ databases">
        <title>Genome sequencing of the rare red list fungi Antrodiella citrinella (Flaviporus citrinellus).</title>
        <authorList>
            <person name="Buettner E."/>
            <person name="Kellner H."/>
        </authorList>
    </citation>
    <scope>NUCLEOTIDE SEQUENCE [LARGE SCALE GENOMIC DNA]</scope>
    <source>
        <strain evidence="10 11">DSM 108506</strain>
    </source>
</reference>
<comment type="cofactor">
    <cofactor evidence="1">
        <name>Zn(2+)</name>
        <dbReference type="ChEBI" id="CHEBI:29105"/>
    </cofactor>
</comment>
<comment type="caution">
    <text evidence="7">Lacks conserved residue(s) required for the propagation of feature annotation.</text>
</comment>